<dbReference type="GO" id="GO:0003735">
    <property type="term" value="F:structural constituent of ribosome"/>
    <property type="evidence" value="ECO:0007669"/>
    <property type="project" value="InterPro"/>
</dbReference>
<evidence type="ECO:0000256" key="1">
    <source>
        <dbReference type="ARBA" id="ARBA00006471"/>
    </source>
</evidence>
<dbReference type="GO" id="GO:0005840">
    <property type="term" value="C:ribosome"/>
    <property type="evidence" value="ECO:0007669"/>
    <property type="project" value="UniProtKB-KW"/>
</dbReference>
<dbReference type="GeneID" id="40513322"/>
<dbReference type="PROSITE" id="PS00053">
    <property type="entry name" value="RIBOSOMAL_S8"/>
    <property type="match status" value="1"/>
</dbReference>
<keyword evidence="3 4" id="KW-0687">Ribonucleoprotein</keyword>
<dbReference type="GO" id="GO:0006412">
    <property type="term" value="P:translation"/>
    <property type="evidence" value="ECO:0007669"/>
    <property type="project" value="InterPro"/>
</dbReference>
<evidence type="ECO:0000256" key="4">
    <source>
        <dbReference type="RuleBase" id="RU003660"/>
    </source>
</evidence>
<dbReference type="InterPro" id="IPR035987">
    <property type="entry name" value="Ribosomal_uS8_sf"/>
</dbReference>
<keyword evidence="2 4" id="KW-0689">Ribosomal protein</keyword>
<dbReference type="Pfam" id="PF00410">
    <property type="entry name" value="Ribosomal_S8"/>
    <property type="match status" value="1"/>
</dbReference>
<dbReference type="InterPro" id="IPR047863">
    <property type="entry name" value="Ribosomal_uS8_CS"/>
</dbReference>
<gene>
    <name evidence="5" type="primary">rps8</name>
</gene>
<protein>
    <submittedName>
        <fullName evidence="5">Ribosomal protein S8</fullName>
    </submittedName>
</protein>
<dbReference type="InterPro" id="IPR000630">
    <property type="entry name" value="Ribosomal_uS8"/>
</dbReference>
<evidence type="ECO:0000256" key="2">
    <source>
        <dbReference type="ARBA" id="ARBA00022980"/>
    </source>
</evidence>
<geneLocation type="mitochondrion" evidence="5"/>
<comment type="similarity">
    <text evidence="1 4">Belongs to the universal ribosomal protein uS8 family.</text>
</comment>
<proteinExistence type="inferred from homology"/>
<keyword evidence="5" id="KW-0496">Mitochondrion</keyword>
<dbReference type="GO" id="GO:1990904">
    <property type="term" value="C:ribonucleoprotein complex"/>
    <property type="evidence" value="ECO:0007669"/>
    <property type="project" value="UniProtKB-KW"/>
</dbReference>
<evidence type="ECO:0000313" key="5">
    <source>
        <dbReference type="EMBL" id="QBX98653.1"/>
    </source>
</evidence>
<dbReference type="Gene3D" id="3.30.1370.30">
    <property type="match status" value="1"/>
</dbReference>
<reference evidence="5" key="1">
    <citation type="journal article" date="2019" name="Genome Biol. Evol.">
        <title>Tracing the Evolution of the Plastome and Mitogenome in the Chloropicophyceae Uncovered Convergent tRNA Gene Losses and a Variant Plastid Genetic Code.</title>
        <authorList>
            <person name="Turmel M."/>
            <person name="Dos Santos A.L."/>
            <person name="Otis C."/>
            <person name="Sergerie R."/>
            <person name="Lemieux C."/>
        </authorList>
    </citation>
    <scope>NUCLEOTIDE SEQUENCE</scope>
</reference>
<evidence type="ECO:0000256" key="3">
    <source>
        <dbReference type="ARBA" id="ARBA00023274"/>
    </source>
</evidence>
<dbReference type="AlphaFoldDB" id="A0A4D6C709"/>
<sequence length="138" mass="16100">MNVFSDFYSRVQNAQRMGDSLVILPWTHKTWRFALILKRLKYIEDFKILSTSLEGQKYLPRNYFKKEIPKISIQLIPGGFSYLRQVSKPSRRVIRKAKEIKLHPKPYGSFILSTNLGLLTCHEAKTMNVGGEVMCEIY</sequence>
<organism evidence="5">
    <name type="scientific">Chloropicon sieburthii</name>
    <dbReference type="NCBI Taxonomy" id="1764286"/>
    <lineage>
        <taxon>Eukaryota</taxon>
        <taxon>Viridiplantae</taxon>
        <taxon>Chlorophyta</taxon>
        <taxon>Chloropicophyceae</taxon>
        <taxon>Chloropicales</taxon>
        <taxon>Chloropicaceae</taxon>
        <taxon>Chloropicon</taxon>
    </lineage>
</organism>
<dbReference type="RefSeq" id="YP_009647000.1">
    <property type="nucleotide sequence ID" value="NC_042598.1"/>
</dbReference>
<name>A0A4D6C709_9CHLO</name>
<dbReference type="SUPFAM" id="SSF56047">
    <property type="entry name" value="Ribosomal protein S8"/>
    <property type="match status" value="1"/>
</dbReference>
<dbReference type="EMBL" id="MK086003">
    <property type="protein sequence ID" value="QBX98653.1"/>
    <property type="molecule type" value="Genomic_DNA"/>
</dbReference>
<accession>A0A4D6C709</accession>
<dbReference type="Gene3D" id="3.30.1490.10">
    <property type="match status" value="1"/>
</dbReference>